<sequence>MQNLPWMHPVCREVRVYCCGHAPLGWSSGVAWELGNGSRSSSNARNQGQEMYQIEMMTLMLMVADNGCCWVLQSRCGRHLHATPIPFAFGDEETAHARVVHVPDPEHPEATDHLFAAAGESKSRKCKAPKFGGGARVMHSCFFPFPANSLTIFPPF</sequence>
<dbReference type="VEuPathDB" id="FungiDB:BO83DRAFT_410485"/>
<dbReference type="GeneID" id="37056181"/>
<accession>A0A317UY24</accession>
<evidence type="ECO:0000313" key="1">
    <source>
        <dbReference type="EMBL" id="PWY66635.1"/>
    </source>
</evidence>
<dbReference type="EMBL" id="MSFU01000024">
    <property type="protein sequence ID" value="PWY66635.1"/>
    <property type="molecule type" value="Genomic_DNA"/>
</dbReference>
<protein>
    <submittedName>
        <fullName evidence="1">Uncharacterized protein</fullName>
    </submittedName>
</protein>
<organism evidence="1 2">
    <name type="scientific">Aspergillus eucalypticola (strain CBS 122712 / IBT 29274)</name>
    <dbReference type="NCBI Taxonomy" id="1448314"/>
    <lineage>
        <taxon>Eukaryota</taxon>
        <taxon>Fungi</taxon>
        <taxon>Dikarya</taxon>
        <taxon>Ascomycota</taxon>
        <taxon>Pezizomycotina</taxon>
        <taxon>Eurotiomycetes</taxon>
        <taxon>Eurotiomycetidae</taxon>
        <taxon>Eurotiales</taxon>
        <taxon>Aspergillaceae</taxon>
        <taxon>Aspergillus</taxon>
        <taxon>Aspergillus subgen. Circumdati</taxon>
    </lineage>
</organism>
<proteinExistence type="predicted"/>
<name>A0A317UY24_ASPEC</name>
<keyword evidence="2" id="KW-1185">Reference proteome</keyword>
<dbReference type="OrthoDB" id="10344279at2759"/>
<dbReference type="RefSeq" id="XP_025385097.1">
    <property type="nucleotide sequence ID" value="XM_025534219.1"/>
</dbReference>
<evidence type="ECO:0000313" key="2">
    <source>
        <dbReference type="Proteomes" id="UP000246171"/>
    </source>
</evidence>
<dbReference type="Proteomes" id="UP000246171">
    <property type="component" value="Unassembled WGS sequence"/>
</dbReference>
<reference evidence="1" key="1">
    <citation type="submission" date="2016-12" db="EMBL/GenBank/DDBJ databases">
        <title>The genomes of Aspergillus section Nigri reveals drivers in fungal speciation.</title>
        <authorList>
            <consortium name="DOE Joint Genome Institute"/>
            <person name="Vesth T.C."/>
            <person name="Nybo J."/>
            <person name="Theobald S."/>
            <person name="Brandl J."/>
            <person name="Frisvad J.C."/>
            <person name="Nielsen K.F."/>
            <person name="Lyhne E.K."/>
            <person name="Kogle M.E."/>
            <person name="Kuo A."/>
            <person name="Riley R."/>
            <person name="Clum A."/>
            <person name="Nolan M."/>
            <person name="Lipzen A."/>
            <person name="Salamov A."/>
            <person name="Henrissat B."/>
            <person name="Wiebenga A."/>
            <person name="De vries R.P."/>
            <person name="Grigoriev I.V."/>
            <person name="Mortensen U.H."/>
            <person name="Andersen M.R."/>
            <person name="Baker S.E."/>
        </authorList>
    </citation>
    <scope>NUCLEOTIDE SEQUENCE</scope>
    <source>
        <strain evidence="1">CBS 122712</strain>
    </source>
</reference>
<comment type="caution">
    <text evidence="1">The sequence shown here is derived from an EMBL/GenBank/DDBJ whole genome shotgun (WGS) entry which is preliminary data.</text>
</comment>
<gene>
    <name evidence="1" type="ORF">BO83DRAFT_410485</name>
</gene>
<dbReference type="AlphaFoldDB" id="A0A317UY24"/>